<proteinExistence type="predicted"/>
<comment type="caution">
    <text evidence="1">The sequence shown here is derived from an EMBL/GenBank/DDBJ whole genome shotgun (WGS) entry which is preliminary data.</text>
</comment>
<keyword evidence="2" id="KW-1185">Reference proteome</keyword>
<dbReference type="EMBL" id="JARYMX010000002">
    <property type="protein sequence ID" value="KAJ9560809.1"/>
    <property type="molecule type" value="Genomic_DNA"/>
</dbReference>
<gene>
    <name evidence="1" type="ORF">OSB04_005969</name>
</gene>
<organism evidence="1 2">
    <name type="scientific">Centaurea solstitialis</name>
    <name type="common">yellow star-thistle</name>
    <dbReference type="NCBI Taxonomy" id="347529"/>
    <lineage>
        <taxon>Eukaryota</taxon>
        <taxon>Viridiplantae</taxon>
        <taxon>Streptophyta</taxon>
        <taxon>Embryophyta</taxon>
        <taxon>Tracheophyta</taxon>
        <taxon>Spermatophyta</taxon>
        <taxon>Magnoliopsida</taxon>
        <taxon>eudicotyledons</taxon>
        <taxon>Gunneridae</taxon>
        <taxon>Pentapetalae</taxon>
        <taxon>asterids</taxon>
        <taxon>campanulids</taxon>
        <taxon>Asterales</taxon>
        <taxon>Asteraceae</taxon>
        <taxon>Carduoideae</taxon>
        <taxon>Cardueae</taxon>
        <taxon>Centaureinae</taxon>
        <taxon>Centaurea</taxon>
    </lineage>
</organism>
<reference evidence="1" key="1">
    <citation type="submission" date="2023-03" db="EMBL/GenBank/DDBJ databases">
        <title>Chromosome-scale reference genome and RAD-based genetic map of yellow starthistle (Centaurea solstitialis) reveal putative structural variation and QTLs associated with invader traits.</title>
        <authorList>
            <person name="Reatini B."/>
            <person name="Cang F.A."/>
            <person name="Jiang Q."/>
            <person name="Mckibben M.T.W."/>
            <person name="Barker M.S."/>
            <person name="Rieseberg L.H."/>
            <person name="Dlugosch K.M."/>
        </authorList>
    </citation>
    <scope>NUCLEOTIDE SEQUENCE</scope>
    <source>
        <strain evidence="1">CAN-66</strain>
        <tissue evidence="1">Leaf</tissue>
    </source>
</reference>
<dbReference type="Proteomes" id="UP001172457">
    <property type="component" value="Chromosome 2"/>
</dbReference>
<name>A0AA38WRR5_9ASTR</name>
<evidence type="ECO:0000313" key="1">
    <source>
        <dbReference type="EMBL" id="KAJ9560809.1"/>
    </source>
</evidence>
<accession>A0AA38WRR5</accession>
<sequence length="94" mass="10844">MLFRGVESEQNLSFNKLYGSIPQNLINLREADFILEATDYSFVLSFISSSPVWHIHAIMVTLYEFYYFDFCSYLTGNLLSGGVPPWMLDNGKEM</sequence>
<protein>
    <submittedName>
        <fullName evidence="1">Uncharacterized protein</fullName>
    </submittedName>
</protein>
<evidence type="ECO:0000313" key="2">
    <source>
        <dbReference type="Proteomes" id="UP001172457"/>
    </source>
</evidence>
<dbReference type="AlphaFoldDB" id="A0AA38WRR5"/>